<proteinExistence type="predicted"/>
<keyword evidence="2" id="KW-1185">Reference proteome</keyword>
<organism evidence="1 2">
    <name type="scientific">Populus alba x Populus x berolinensis</name>
    <dbReference type="NCBI Taxonomy" id="444605"/>
    <lineage>
        <taxon>Eukaryota</taxon>
        <taxon>Viridiplantae</taxon>
        <taxon>Streptophyta</taxon>
        <taxon>Embryophyta</taxon>
        <taxon>Tracheophyta</taxon>
        <taxon>Spermatophyta</taxon>
        <taxon>Magnoliopsida</taxon>
        <taxon>eudicotyledons</taxon>
        <taxon>Gunneridae</taxon>
        <taxon>Pentapetalae</taxon>
        <taxon>rosids</taxon>
        <taxon>fabids</taxon>
        <taxon>Malpighiales</taxon>
        <taxon>Salicaceae</taxon>
        <taxon>Saliceae</taxon>
        <taxon>Populus</taxon>
    </lineage>
</organism>
<dbReference type="AlphaFoldDB" id="A0AAD6RUX8"/>
<dbReference type="Proteomes" id="UP001164929">
    <property type="component" value="Chromosome 1"/>
</dbReference>
<accession>A0AAD6RUX8</accession>
<evidence type="ECO:0000313" key="1">
    <source>
        <dbReference type="EMBL" id="KAJ7015437.1"/>
    </source>
</evidence>
<gene>
    <name evidence="1" type="ORF">NC653_004669</name>
</gene>
<sequence length="149" mass="16857">MCNRNRATDLDFSFATETEIVKVKCEEHYLGHSVSSSTEKGVHGSRLVADGRDLHSDTHTGDGLCERMERVYCGCVSHIVKSKGEGLIFCFGQLWRRRAQCGRRDGHAGIWMLGLINFFGKVKCVFSEQQPRQKQLLVAFAYPAFRTQL</sequence>
<dbReference type="EMBL" id="JAQIZT010000001">
    <property type="protein sequence ID" value="KAJ7015437.1"/>
    <property type="molecule type" value="Genomic_DNA"/>
</dbReference>
<protein>
    <submittedName>
        <fullName evidence="1">Uncharacterized protein</fullName>
    </submittedName>
</protein>
<evidence type="ECO:0000313" key="2">
    <source>
        <dbReference type="Proteomes" id="UP001164929"/>
    </source>
</evidence>
<name>A0AAD6RUX8_9ROSI</name>
<reference evidence="1 2" key="1">
    <citation type="journal article" date="2023" name="Mol. Ecol. Resour.">
        <title>Chromosome-level genome assembly of a triploid poplar Populus alba 'Berolinensis'.</title>
        <authorList>
            <person name="Chen S."/>
            <person name="Yu Y."/>
            <person name="Wang X."/>
            <person name="Wang S."/>
            <person name="Zhang T."/>
            <person name="Zhou Y."/>
            <person name="He R."/>
            <person name="Meng N."/>
            <person name="Wang Y."/>
            <person name="Liu W."/>
            <person name="Liu Z."/>
            <person name="Liu J."/>
            <person name="Guo Q."/>
            <person name="Huang H."/>
            <person name="Sederoff R.R."/>
            <person name="Wang G."/>
            <person name="Qu G."/>
            <person name="Chen S."/>
        </authorList>
    </citation>
    <scope>NUCLEOTIDE SEQUENCE [LARGE SCALE GENOMIC DNA]</scope>
    <source>
        <strain evidence="1">SC-2020</strain>
    </source>
</reference>
<comment type="caution">
    <text evidence="1">The sequence shown here is derived from an EMBL/GenBank/DDBJ whole genome shotgun (WGS) entry which is preliminary data.</text>
</comment>